<reference evidence="1 2" key="1">
    <citation type="submission" date="2017-10" db="EMBL/GenBank/DDBJ databases">
        <title>Comparative genomics in systemic dimorphic fungi from Ajellomycetaceae.</title>
        <authorList>
            <person name="Munoz J.F."/>
            <person name="Mcewen J.G."/>
            <person name="Clay O.K."/>
            <person name="Cuomo C.A."/>
        </authorList>
    </citation>
    <scope>NUCLEOTIDE SEQUENCE [LARGE SCALE GENOMIC DNA]</scope>
    <source>
        <strain evidence="1 2">UAMH7299</strain>
    </source>
</reference>
<dbReference type="AlphaFoldDB" id="A0A2B7YGK5"/>
<evidence type="ECO:0000313" key="2">
    <source>
        <dbReference type="Proteomes" id="UP000224634"/>
    </source>
</evidence>
<accession>A0A2B7YGK5</accession>
<evidence type="ECO:0000313" key="1">
    <source>
        <dbReference type="EMBL" id="PGH20048.1"/>
    </source>
</evidence>
<gene>
    <name evidence="1" type="ORF">AJ80_03698</name>
</gene>
<dbReference type="EMBL" id="PDNA01000043">
    <property type="protein sequence ID" value="PGH20048.1"/>
    <property type="molecule type" value="Genomic_DNA"/>
</dbReference>
<dbReference type="Proteomes" id="UP000224634">
    <property type="component" value="Unassembled WGS sequence"/>
</dbReference>
<comment type="caution">
    <text evidence="1">The sequence shown here is derived from an EMBL/GenBank/DDBJ whole genome shotgun (WGS) entry which is preliminary data.</text>
</comment>
<name>A0A2B7YGK5_POLH7</name>
<protein>
    <submittedName>
        <fullName evidence="1">Uncharacterized protein</fullName>
    </submittedName>
</protein>
<organism evidence="1 2">
    <name type="scientific">Polytolypa hystricis (strain UAMH7299)</name>
    <dbReference type="NCBI Taxonomy" id="1447883"/>
    <lineage>
        <taxon>Eukaryota</taxon>
        <taxon>Fungi</taxon>
        <taxon>Dikarya</taxon>
        <taxon>Ascomycota</taxon>
        <taxon>Pezizomycotina</taxon>
        <taxon>Eurotiomycetes</taxon>
        <taxon>Eurotiomycetidae</taxon>
        <taxon>Onygenales</taxon>
        <taxon>Onygenales incertae sedis</taxon>
        <taxon>Polytolypa</taxon>
    </lineage>
</organism>
<keyword evidence="2" id="KW-1185">Reference proteome</keyword>
<proteinExistence type="predicted"/>
<sequence>MAPGPLDCLNPDKFTMKRQVEGQTERKDEPYDNAPAEVIKTALRLMFGFFETREAKEAMAQLILKIDSHREGDRLFPRVYGYPEPIVKIRENVGDFLAKMRSKLPVICIDETMPARRSGGAKLGIRYKDDQCYDPTKQIIYINAELVNTAVMTKDHTDPPKYQSYQLELSTALFHEIGGRLFGASVYRGDMPMAEFVPPTTPVWDRNI</sequence>